<feature type="binding site" evidence="5">
    <location>
        <position position="207"/>
    </location>
    <ligand>
        <name>Mg(2+)</name>
        <dbReference type="ChEBI" id="CHEBI:18420"/>
    </ligand>
</feature>
<organism evidence="8">
    <name type="scientific">Schizophyllum commune (strain H4-8 / FGSC 9210)</name>
    <name type="common">Split gill fungus</name>
    <dbReference type="NCBI Taxonomy" id="578458"/>
    <lineage>
        <taxon>Eukaryota</taxon>
        <taxon>Fungi</taxon>
        <taxon>Dikarya</taxon>
        <taxon>Basidiomycota</taxon>
        <taxon>Agaricomycotina</taxon>
        <taxon>Agaricomycetes</taxon>
        <taxon>Agaricomycetidae</taxon>
        <taxon>Agaricales</taxon>
        <taxon>Schizophyllaceae</taxon>
        <taxon>Schizophyllum</taxon>
    </lineage>
</organism>
<evidence type="ECO:0000256" key="3">
    <source>
        <dbReference type="ARBA" id="ARBA00022842"/>
    </source>
</evidence>
<dbReference type="eggNOG" id="ENOG502QQPK">
    <property type="taxonomic scope" value="Eukaryota"/>
</dbReference>
<dbReference type="Proteomes" id="UP000007431">
    <property type="component" value="Unassembled WGS sequence"/>
</dbReference>
<feature type="domain" description="HpcH/HpaI aldolase/citrate lyase" evidence="6">
    <location>
        <begin position="45"/>
        <end position="275"/>
    </location>
</feature>
<feature type="binding site" evidence="4">
    <location>
        <position position="110"/>
    </location>
    <ligand>
        <name>substrate</name>
    </ligand>
</feature>
<dbReference type="InterPro" id="IPR040442">
    <property type="entry name" value="Pyrv_kinase-like_dom_sf"/>
</dbReference>
<keyword evidence="2 5" id="KW-0479">Metal-binding</keyword>
<evidence type="ECO:0000256" key="4">
    <source>
        <dbReference type="PIRSR" id="PIRSR015582-1"/>
    </source>
</evidence>
<name>D8Q0B8_SCHCM</name>
<evidence type="ECO:0000313" key="7">
    <source>
        <dbReference type="EMBL" id="EFI99589.1"/>
    </source>
</evidence>
<dbReference type="VEuPathDB" id="FungiDB:SCHCODRAFT_02725020"/>
<sequence length="347" mass="38456">MFVSRLRSPLATYATTRFISQAFLAYSGCAAQSPHTPPSELQLRRSWLYVPSSSDKMLAKSKEVGSDMVIYDLEDSVSPVPADKERARVRLQSFLEHEERTLDRRRVAVRVNSVSTKFFEEDMAYVLRSPVVSTLVLPKVNSTKDLNHVSNVIRELTRVDPGRGLRLVASIESAQALWNIGSISHWKSEHGPLMGGQLSALLFAAEDFCADTGIIRTHSRRELLYTRSQIVIAAKAHGLEAIDMVFKHYKDPEELKEECKDGRNLGFNGKQAIHPVQVETIQSTFVPTEQEILRAAKIVHQLDAAYASTMGTGAVGIDGEMIDAPMLKQAEKVISMAKAAGLTIPHV</sequence>
<dbReference type="GO" id="GO:0000287">
    <property type="term" value="F:magnesium ion binding"/>
    <property type="evidence" value="ECO:0007669"/>
    <property type="project" value="TreeGrafter"/>
</dbReference>
<dbReference type="EMBL" id="GL377304">
    <property type="protein sequence ID" value="EFI99589.1"/>
    <property type="molecule type" value="Genomic_DNA"/>
</dbReference>
<dbReference type="GeneID" id="9585614"/>
<dbReference type="STRING" id="578458.D8Q0B8"/>
<evidence type="ECO:0000259" key="6">
    <source>
        <dbReference type="Pfam" id="PF03328"/>
    </source>
</evidence>
<dbReference type="InterPro" id="IPR005000">
    <property type="entry name" value="Aldolase/citrate-lyase_domain"/>
</dbReference>
<reference evidence="7 8" key="1">
    <citation type="journal article" date="2010" name="Nat. Biotechnol.">
        <title>Genome sequence of the model mushroom Schizophyllum commune.</title>
        <authorList>
            <person name="Ohm R.A."/>
            <person name="de Jong J.F."/>
            <person name="Lugones L.G."/>
            <person name="Aerts A."/>
            <person name="Kothe E."/>
            <person name="Stajich J.E."/>
            <person name="de Vries R.P."/>
            <person name="Record E."/>
            <person name="Levasseur A."/>
            <person name="Baker S.E."/>
            <person name="Bartholomew K.A."/>
            <person name="Coutinho P.M."/>
            <person name="Erdmann S."/>
            <person name="Fowler T.J."/>
            <person name="Gathman A.C."/>
            <person name="Lombard V."/>
            <person name="Henrissat B."/>
            <person name="Knabe N."/>
            <person name="Kuees U."/>
            <person name="Lilly W.W."/>
            <person name="Lindquist E."/>
            <person name="Lucas S."/>
            <person name="Magnuson J.K."/>
            <person name="Piumi F."/>
            <person name="Raudaskoski M."/>
            <person name="Salamov A."/>
            <person name="Schmutz J."/>
            <person name="Schwarze F.W.M.R."/>
            <person name="vanKuyk P.A."/>
            <person name="Horton J.S."/>
            <person name="Grigoriev I.V."/>
            <person name="Woesten H.A.B."/>
        </authorList>
    </citation>
    <scope>NUCLEOTIDE SEQUENCE [LARGE SCALE GENOMIC DNA]</scope>
    <source>
        <strain evidence="8">H4-8 / FGSC 9210</strain>
    </source>
</reference>
<dbReference type="RefSeq" id="XP_003034492.1">
    <property type="nucleotide sequence ID" value="XM_003034446.1"/>
</dbReference>
<dbReference type="Pfam" id="PF03328">
    <property type="entry name" value="HpcH_HpaI"/>
    <property type="match status" value="1"/>
</dbReference>
<dbReference type="HOGENOM" id="CLU_044864_1_1_1"/>
<dbReference type="PIRSF" id="PIRSF015582">
    <property type="entry name" value="Cit_lyase_B"/>
    <property type="match status" value="1"/>
</dbReference>
<keyword evidence="3 5" id="KW-0460">Magnesium</keyword>
<dbReference type="AlphaFoldDB" id="D8Q0B8"/>
<feature type="binding site" evidence="5">
    <location>
        <position position="172"/>
    </location>
    <ligand>
        <name>Mg(2+)</name>
        <dbReference type="ChEBI" id="CHEBI:18420"/>
    </ligand>
</feature>
<keyword evidence="8" id="KW-1185">Reference proteome</keyword>
<dbReference type="GO" id="GO:0006107">
    <property type="term" value="P:oxaloacetate metabolic process"/>
    <property type="evidence" value="ECO:0007669"/>
    <property type="project" value="TreeGrafter"/>
</dbReference>
<evidence type="ECO:0000256" key="2">
    <source>
        <dbReference type="ARBA" id="ARBA00022723"/>
    </source>
</evidence>
<dbReference type="GO" id="GO:0003824">
    <property type="term" value="F:catalytic activity"/>
    <property type="evidence" value="ECO:0007669"/>
    <property type="project" value="InterPro"/>
</dbReference>
<feature type="binding site" evidence="4">
    <location>
        <position position="172"/>
    </location>
    <ligand>
        <name>substrate</name>
    </ligand>
</feature>
<dbReference type="OrthoDB" id="1773at2759"/>
<evidence type="ECO:0000313" key="8">
    <source>
        <dbReference type="Proteomes" id="UP000007431"/>
    </source>
</evidence>
<dbReference type="InterPro" id="IPR015813">
    <property type="entry name" value="Pyrv/PenolPyrv_kinase-like_dom"/>
</dbReference>
<accession>D8Q0B8</accession>
<dbReference type="InParanoid" id="D8Q0B8"/>
<gene>
    <name evidence="7" type="ORF">SCHCODRAFT_14940</name>
</gene>
<proteinExistence type="predicted"/>
<dbReference type="SUPFAM" id="SSF51621">
    <property type="entry name" value="Phosphoenolpyruvate/pyruvate domain"/>
    <property type="match status" value="1"/>
</dbReference>
<dbReference type="PANTHER" id="PTHR32308:SF0">
    <property type="entry name" value="HPCH_HPAI ALDOLASE_CITRATE LYASE DOMAIN-CONTAINING PROTEIN"/>
    <property type="match status" value="1"/>
</dbReference>
<evidence type="ECO:0000256" key="1">
    <source>
        <dbReference type="ARBA" id="ARBA00001946"/>
    </source>
</evidence>
<protein>
    <recommendedName>
        <fullName evidence="6">HpcH/HpaI aldolase/citrate lyase domain-containing protein</fullName>
    </recommendedName>
</protein>
<evidence type="ECO:0000256" key="5">
    <source>
        <dbReference type="PIRSR" id="PIRSR015582-2"/>
    </source>
</evidence>
<dbReference type="OMA" id="AWLFCPA"/>
<dbReference type="Gene3D" id="3.20.20.60">
    <property type="entry name" value="Phosphoenolpyruvate-binding domains"/>
    <property type="match status" value="1"/>
</dbReference>
<comment type="cofactor">
    <cofactor evidence="1">
        <name>Mg(2+)</name>
        <dbReference type="ChEBI" id="CHEBI:18420"/>
    </cofactor>
</comment>
<dbReference type="KEGG" id="scm:SCHCO_02725020"/>
<dbReference type="PANTHER" id="PTHR32308">
    <property type="entry name" value="LYASE BETA SUBUNIT, PUTATIVE (AFU_ORTHOLOGUE AFUA_4G13030)-RELATED"/>
    <property type="match status" value="1"/>
</dbReference>
<dbReference type="InterPro" id="IPR011206">
    <property type="entry name" value="Citrate_lyase_beta/mcl1/mcl2"/>
</dbReference>